<dbReference type="InterPro" id="IPR056073">
    <property type="entry name" value="DUF7656"/>
</dbReference>
<reference evidence="3" key="1">
    <citation type="submission" date="2022-11" db="UniProtKB">
        <authorList>
            <consortium name="WormBaseParasite"/>
        </authorList>
    </citation>
    <scope>IDENTIFICATION</scope>
</reference>
<evidence type="ECO:0000259" key="1">
    <source>
        <dbReference type="Pfam" id="PF24676"/>
    </source>
</evidence>
<evidence type="ECO:0000313" key="2">
    <source>
        <dbReference type="Proteomes" id="UP000887578"/>
    </source>
</evidence>
<evidence type="ECO:0000313" key="3">
    <source>
        <dbReference type="WBParaSite" id="PDA_v2.g11931.t1"/>
    </source>
</evidence>
<proteinExistence type="predicted"/>
<dbReference type="WBParaSite" id="PDA_v2.g11931.t1">
    <property type="protein sequence ID" value="PDA_v2.g11931.t1"/>
    <property type="gene ID" value="PDA_v2.g11931"/>
</dbReference>
<dbReference type="Proteomes" id="UP000887578">
    <property type="component" value="Unplaced"/>
</dbReference>
<organism evidence="2 3">
    <name type="scientific">Panagrolaimus davidi</name>
    <dbReference type="NCBI Taxonomy" id="227884"/>
    <lineage>
        <taxon>Eukaryota</taxon>
        <taxon>Metazoa</taxon>
        <taxon>Ecdysozoa</taxon>
        <taxon>Nematoda</taxon>
        <taxon>Chromadorea</taxon>
        <taxon>Rhabditida</taxon>
        <taxon>Tylenchina</taxon>
        <taxon>Panagrolaimomorpha</taxon>
        <taxon>Panagrolaimoidea</taxon>
        <taxon>Panagrolaimidae</taxon>
        <taxon>Panagrolaimus</taxon>
    </lineage>
</organism>
<sequence>MPTFQLNILVSKTTKKEQINYKQPKLKEFFEFSGHEYATHVVVGITYRANATITFTDTNRHGHDKNKVEGKMSLELKELEKICPKLGNFSANANANDYNEEWKNEETKISVHTDVPSADKILPRTAEDAIKYIEKFGAEKIGTQQIFHLLPIANLSHYLQKDSNLETKFASIGSGKIHRIESLFDEIDETYGQMQDIWADINNTASIPRDEKFMFQRHMKEMSDDIAEIKDDIKQLVLKVRATVVDPNVLEEKFNTIQKESKASATNFKNFLNRNQNIIERAKFLRECETKGAKTAIDDCRLSEIKRNNIDRNIYILFLSFERERNSDRLNCFYRLLRHPRPQDCFVVVETDSWNGKKEEIPKRATIQFFVDGKLIEEDYDINERYLSKKQFSMDELIWQIKHFVV</sequence>
<dbReference type="Pfam" id="PF24676">
    <property type="entry name" value="DUF7656"/>
    <property type="match status" value="1"/>
</dbReference>
<accession>A0A914PB40</accession>
<protein>
    <recommendedName>
        <fullName evidence="1">DUF7656 domain-containing protein</fullName>
    </recommendedName>
</protein>
<feature type="domain" description="DUF7656" evidence="1">
    <location>
        <begin position="288"/>
        <end position="380"/>
    </location>
</feature>
<keyword evidence="2" id="KW-1185">Reference proteome</keyword>
<dbReference type="AlphaFoldDB" id="A0A914PB40"/>
<name>A0A914PB40_9BILA</name>